<dbReference type="KEGG" id="marh:Mia14_0224"/>
<dbReference type="OrthoDB" id="371736at2157"/>
<keyword evidence="2 4" id="KW-0689">Ribosomal protein</keyword>
<dbReference type="InterPro" id="IPR005729">
    <property type="entry name" value="Ribosomal_uS10_euk/arc"/>
</dbReference>
<keyword evidence="7" id="KW-1185">Reference proteome</keyword>
<dbReference type="PANTHER" id="PTHR11700">
    <property type="entry name" value="30S RIBOSOMAL PROTEIN S10 FAMILY MEMBER"/>
    <property type="match status" value="1"/>
</dbReference>
<accession>A0A218NM63</accession>
<dbReference type="InterPro" id="IPR036838">
    <property type="entry name" value="Ribosomal_uS10_dom_sf"/>
</dbReference>
<evidence type="ECO:0000313" key="7">
    <source>
        <dbReference type="Proteomes" id="UP000197679"/>
    </source>
</evidence>
<dbReference type="InterPro" id="IPR018268">
    <property type="entry name" value="Ribosomal_uS10_CS"/>
</dbReference>
<evidence type="ECO:0000259" key="5">
    <source>
        <dbReference type="SMART" id="SM01403"/>
    </source>
</evidence>
<dbReference type="GO" id="GO:0000049">
    <property type="term" value="F:tRNA binding"/>
    <property type="evidence" value="ECO:0007669"/>
    <property type="project" value="UniProtKB-UniRule"/>
</dbReference>
<dbReference type="EMBL" id="CP019964">
    <property type="protein sequence ID" value="ASI13558.1"/>
    <property type="molecule type" value="Genomic_DNA"/>
</dbReference>
<organism evidence="6 7">
    <name type="scientific">Candidatus Mancarchaeum acidiphilum</name>
    <dbReference type="NCBI Taxonomy" id="1920749"/>
    <lineage>
        <taxon>Archaea</taxon>
        <taxon>Candidatus Micrarchaeota</taxon>
        <taxon>Candidatus Mancarchaeum</taxon>
    </lineage>
</organism>
<dbReference type="AlphaFoldDB" id="A0A218NM63"/>
<dbReference type="InterPro" id="IPR027486">
    <property type="entry name" value="Ribosomal_uS10_dom"/>
</dbReference>
<sequence>MAGVAVIKLSSISGSDADSIMNQIKSIAQQLNIKVRGPIPLPTKHIIQTTRKTPAADGSHTFERWELRVHKRMIKVFASDQALHQILRITVPDTVQIEISLS</sequence>
<dbReference type="InterPro" id="IPR001848">
    <property type="entry name" value="Ribosomal_uS10"/>
</dbReference>
<proteinExistence type="inferred from homology"/>
<dbReference type="Pfam" id="PF00338">
    <property type="entry name" value="Ribosomal_S10"/>
    <property type="match status" value="1"/>
</dbReference>
<comment type="function">
    <text evidence="4">Involved in the binding of tRNA to the ribosomes.</text>
</comment>
<dbReference type="NCBIfam" id="TIGR01046">
    <property type="entry name" value="uS10_euk_arch"/>
    <property type="match status" value="1"/>
</dbReference>
<evidence type="ECO:0000256" key="2">
    <source>
        <dbReference type="ARBA" id="ARBA00022980"/>
    </source>
</evidence>
<dbReference type="Proteomes" id="UP000197679">
    <property type="component" value="Chromosome"/>
</dbReference>
<comment type="similarity">
    <text evidence="1 4">Belongs to the universal ribosomal protein uS10 family.</text>
</comment>
<reference evidence="6 7" key="1">
    <citation type="journal article" date="2017" name="Nat. Commun.">
        <title>'ARMAN' archaea depend on association with euryarchaeal host in culture and in situ.</title>
        <authorList>
            <person name="Golyshina O."/>
            <person name="Toshchakov S."/>
            <person name="Makarova K."/>
            <person name="Gavrilov S."/>
            <person name="Korzhenkov A."/>
            <person name="La Cono V."/>
            <person name="Arcadi E."/>
            <person name="Nechitaylo T."/>
            <person name="Ferrer M."/>
            <person name="Kublanov I."/>
            <person name="Wolf Y."/>
            <person name="Yakimov M."/>
            <person name="Golyshin P."/>
            <person name="Slesarev A."/>
            <person name="Kozyavkin S."/>
        </authorList>
    </citation>
    <scope>NUCLEOTIDE SEQUENCE [LARGE SCALE GENOMIC DNA]</scope>
    <source>
        <strain evidence="6 7">Mia14</strain>
    </source>
</reference>
<dbReference type="SUPFAM" id="SSF54999">
    <property type="entry name" value="Ribosomal protein S10"/>
    <property type="match status" value="1"/>
</dbReference>
<comment type="subunit">
    <text evidence="4">Part of the 30S ribosomal subunit.</text>
</comment>
<dbReference type="HAMAP" id="MF_00508">
    <property type="entry name" value="Ribosomal_uS10"/>
    <property type="match status" value="1"/>
</dbReference>
<dbReference type="GO" id="GO:0015935">
    <property type="term" value="C:small ribosomal subunit"/>
    <property type="evidence" value="ECO:0007669"/>
    <property type="project" value="UniProtKB-UniRule"/>
</dbReference>
<dbReference type="Gene3D" id="3.30.70.600">
    <property type="entry name" value="Ribosomal protein S10 domain"/>
    <property type="match status" value="1"/>
</dbReference>
<dbReference type="GeneID" id="33313782"/>
<protein>
    <recommendedName>
        <fullName evidence="4">Small ribosomal subunit protein uS10</fullName>
    </recommendedName>
</protein>
<dbReference type="PRINTS" id="PR00971">
    <property type="entry name" value="RIBOSOMALS10"/>
</dbReference>
<name>A0A218NM63_9ARCH</name>
<dbReference type="PROSITE" id="PS00361">
    <property type="entry name" value="RIBOSOMAL_S10"/>
    <property type="match status" value="1"/>
</dbReference>
<evidence type="ECO:0000256" key="3">
    <source>
        <dbReference type="ARBA" id="ARBA00023274"/>
    </source>
</evidence>
<evidence type="ECO:0000313" key="6">
    <source>
        <dbReference type="EMBL" id="ASI13558.1"/>
    </source>
</evidence>
<dbReference type="GO" id="GO:0003735">
    <property type="term" value="F:structural constituent of ribosome"/>
    <property type="evidence" value="ECO:0007669"/>
    <property type="project" value="UniProtKB-UniRule"/>
</dbReference>
<gene>
    <name evidence="4" type="primary">rps10</name>
    <name evidence="6" type="ORF">Mia14_0224</name>
</gene>
<dbReference type="RefSeq" id="WP_088819723.1">
    <property type="nucleotide sequence ID" value="NZ_CP019964.1"/>
</dbReference>
<feature type="domain" description="Small ribosomal subunit protein uS10" evidence="5">
    <location>
        <begin position="6"/>
        <end position="100"/>
    </location>
</feature>
<dbReference type="GO" id="GO:0006412">
    <property type="term" value="P:translation"/>
    <property type="evidence" value="ECO:0007669"/>
    <property type="project" value="UniProtKB-UniRule"/>
</dbReference>
<dbReference type="SMART" id="SM01403">
    <property type="entry name" value="Ribosomal_S10"/>
    <property type="match status" value="1"/>
</dbReference>
<evidence type="ECO:0000256" key="4">
    <source>
        <dbReference type="HAMAP-Rule" id="MF_00508"/>
    </source>
</evidence>
<evidence type="ECO:0000256" key="1">
    <source>
        <dbReference type="ARBA" id="ARBA00007102"/>
    </source>
</evidence>
<keyword evidence="3 4" id="KW-0687">Ribonucleoprotein</keyword>